<dbReference type="CDD" id="cd01045">
    <property type="entry name" value="Ferritin_like_AB"/>
    <property type="match status" value="1"/>
</dbReference>
<sequence>MGGDMKDTQDAIRQAIQTEKNAMNFYEIGAQQMKDKEAKRLFEQLAKEEKEHALQFFRAYNGSDLGSFDEFIAAPPQNEALWINSIQKVIGPDFTEQKALEYAMEKETHLEKALRETAARITDPAIKEIFILNANETHNHYLTIESEYARIMAMVDESDMDTFVRE</sequence>
<reference evidence="3" key="2">
    <citation type="submission" date="2017-05" db="EMBL/GenBank/DDBJ databases">
        <title>Draft genome sequence of Geobacter pelophilus, a iron(III)-reducing bacteria.</title>
        <authorList>
            <person name="Aoyagi T."/>
            <person name="Koike H."/>
            <person name="Morita T."/>
            <person name="Sato Y."/>
            <person name="Habe H."/>
            <person name="Hori T."/>
        </authorList>
    </citation>
    <scope>NUCLEOTIDE SEQUENCE [LARGE SCALE GENOMIC DNA]</scope>
    <source>
        <strain evidence="3">Drf2</strain>
    </source>
</reference>
<name>A0ABQ0MGW9_9BACT</name>
<dbReference type="Pfam" id="PF02915">
    <property type="entry name" value="Rubrerythrin"/>
    <property type="match status" value="1"/>
</dbReference>
<dbReference type="PANTHER" id="PTHR33531">
    <property type="entry name" value="RUBRERYTHRIN SUBFAMILY"/>
    <property type="match status" value="1"/>
</dbReference>
<dbReference type="InterPro" id="IPR012347">
    <property type="entry name" value="Ferritin-like"/>
</dbReference>
<dbReference type="InterPro" id="IPR003251">
    <property type="entry name" value="Rr_diiron-bd_dom"/>
</dbReference>
<dbReference type="EMBL" id="BDQG01000001">
    <property type="protein sequence ID" value="GAW66179.1"/>
    <property type="molecule type" value="Genomic_DNA"/>
</dbReference>
<comment type="caution">
    <text evidence="2">The sequence shown here is derived from an EMBL/GenBank/DDBJ whole genome shotgun (WGS) entry which is preliminary data.</text>
</comment>
<gene>
    <name evidence="2" type="ORF">GPEL0_01r1432</name>
</gene>
<proteinExistence type="predicted"/>
<organism evidence="2 3">
    <name type="scientific">Geoanaerobacter pelophilus</name>
    <dbReference type="NCBI Taxonomy" id="60036"/>
    <lineage>
        <taxon>Bacteria</taxon>
        <taxon>Pseudomonadati</taxon>
        <taxon>Thermodesulfobacteriota</taxon>
        <taxon>Desulfuromonadia</taxon>
        <taxon>Geobacterales</taxon>
        <taxon>Geobacteraceae</taxon>
        <taxon>Geoanaerobacter</taxon>
    </lineage>
</organism>
<evidence type="ECO:0000259" key="1">
    <source>
        <dbReference type="Pfam" id="PF02915"/>
    </source>
</evidence>
<evidence type="ECO:0000313" key="3">
    <source>
        <dbReference type="Proteomes" id="UP000194153"/>
    </source>
</evidence>
<dbReference type="Proteomes" id="UP000194153">
    <property type="component" value="Unassembled WGS sequence"/>
</dbReference>
<dbReference type="SUPFAM" id="SSF47240">
    <property type="entry name" value="Ferritin-like"/>
    <property type="match status" value="1"/>
</dbReference>
<dbReference type="InterPro" id="IPR009078">
    <property type="entry name" value="Ferritin-like_SF"/>
</dbReference>
<keyword evidence="3" id="KW-1185">Reference proteome</keyword>
<dbReference type="PANTHER" id="PTHR33531:SF7">
    <property type="entry name" value="HYPOTHETICAL MEMBRANE PROTEIN, CONSERVED"/>
    <property type="match status" value="1"/>
</dbReference>
<dbReference type="Gene3D" id="1.20.1260.10">
    <property type="match status" value="1"/>
</dbReference>
<evidence type="ECO:0000313" key="2">
    <source>
        <dbReference type="EMBL" id="GAW66179.1"/>
    </source>
</evidence>
<feature type="domain" description="Rubrerythrin diiron-binding" evidence="1">
    <location>
        <begin position="11"/>
        <end position="141"/>
    </location>
</feature>
<accession>A0ABQ0MGW9</accession>
<protein>
    <submittedName>
        <fullName evidence="2">Ferritin</fullName>
    </submittedName>
</protein>
<reference evidence="2 3" key="1">
    <citation type="submission" date="2017-04" db="EMBL/GenBank/DDBJ databases">
        <authorList>
            <consortium name="Geobacter pelophilus Genome Sequencing"/>
            <person name="Aoyagi T."/>
            <person name="Koike H."/>
            <person name="Hori T."/>
        </authorList>
    </citation>
    <scope>NUCLEOTIDE SEQUENCE [LARGE SCALE GENOMIC DNA]</scope>
    <source>
        <strain evidence="2 3">Drf2</strain>
    </source>
</reference>